<evidence type="ECO:0000259" key="13">
    <source>
        <dbReference type="PROSITE" id="PS50004"/>
    </source>
</evidence>
<dbReference type="InterPro" id="IPR037749">
    <property type="entry name" value="Ext_Synaptotagmin_C2B"/>
</dbReference>
<evidence type="ECO:0000256" key="5">
    <source>
        <dbReference type="ARBA" id="ARBA00022737"/>
    </source>
</evidence>
<feature type="domain" description="SMP-LTD" evidence="14">
    <location>
        <begin position="102"/>
        <end position="281"/>
    </location>
</feature>
<dbReference type="GO" id="GO:0031210">
    <property type="term" value="F:phosphatidylcholine binding"/>
    <property type="evidence" value="ECO:0007669"/>
    <property type="project" value="TreeGrafter"/>
</dbReference>
<dbReference type="GO" id="GO:0061817">
    <property type="term" value="P:endoplasmic reticulum-plasma membrane tethering"/>
    <property type="evidence" value="ECO:0007669"/>
    <property type="project" value="InterPro"/>
</dbReference>
<dbReference type="AlphaFoldDB" id="A0A8K0CD44"/>
<dbReference type="GO" id="GO:0005789">
    <property type="term" value="C:endoplasmic reticulum membrane"/>
    <property type="evidence" value="ECO:0007669"/>
    <property type="project" value="TreeGrafter"/>
</dbReference>
<evidence type="ECO:0000313" key="16">
    <source>
        <dbReference type="Proteomes" id="UP000801492"/>
    </source>
</evidence>
<keyword evidence="4" id="KW-0479">Metal-binding</keyword>
<dbReference type="PROSITE" id="PS51847">
    <property type="entry name" value="SMP"/>
    <property type="match status" value="1"/>
</dbReference>
<keyword evidence="16" id="KW-1185">Reference proteome</keyword>
<dbReference type="InterPro" id="IPR039010">
    <property type="entry name" value="Synaptotagmin_SMP"/>
</dbReference>
<comment type="subcellular location">
    <subcellularLocation>
        <location evidence="1">Membrane</location>
    </subcellularLocation>
</comment>
<dbReference type="Pfam" id="PF00168">
    <property type="entry name" value="C2"/>
    <property type="match status" value="3"/>
</dbReference>
<dbReference type="InterPro" id="IPR037752">
    <property type="entry name" value="C2C_KIAA1228"/>
</dbReference>
<feature type="transmembrane region" description="Helical" evidence="12">
    <location>
        <begin position="21"/>
        <end position="41"/>
    </location>
</feature>
<evidence type="ECO:0000256" key="2">
    <source>
        <dbReference type="ARBA" id="ARBA00022448"/>
    </source>
</evidence>
<dbReference type="SMART" id="SM00239">
    <property type="entry name" value="C2"/>
    <property type="match status" value="3"/>
</dbReference>
<dbReference type="Gene3D" id="2.60.40.150">
    <property type="entry name" value="C2 domain"/>
    <property type="match status" value="3"/>
</dbReference>
<keyword evidence="5" id="KW-0677">Repeat</keyword>
<evidence type="ECO:0000259" key="14">
    <source>
        <dbReference type="PROSITE" id="PS51847"/>
    </source>
</evidence>
<dbReference type="GO" id="GO:0006869">
    <property type="term" value="P:lipid transport"/>
    <property type="evidence" value="ECO:0007669"/>
    <property type="project" value="UniProtKB-KW"/>
</dbReference>
<keyword evidence="8" id="KW-0445">Lipid transport</keyword>
<keyword evidence="2" id="KW-0813">Transport</keyword>
<dbReference type="PROSITE" id="PS50004">
    <property type="entry name" value="C2"/>
    <property type="match status" value="3"/>
</dbReference>
<keyword evidence="6" id="KW-0106">Calcium</keyword>
<evidence type="ECO:0000256" key="11">
    <source>
        <dbReference type="SAM" id="MobiDB-lite"/>
    </source>
</evidence>
<name>A0A8K0CD44_IGNLU</name>
<dbReference type="EMBL" id="VTPC01090254">
    <property type="protein sequence ID" value="KAF2883924.1"/>
    <property type="molecule type" value="Genomic_DNA"/>
</dbReference>
<feature type="domain" description="C2" evidence="13">
    <location>
        <begin position="660"/>
        <end position="784"/>
    </location>
</feature>
<evidence type="ECO:0000313" key="15">
    <source>
        <dbReference type="EMBL" id="KAF2883924.1"/>
    </source>
</evidence>
<gene>
    <name evidence="15" type="ORF">ILUMI_22241</name>
</gene>
<keyword evidence="3 12" id="KW-0812">Transmembrane</keyword>
<evidence type="ECO:0000256" key="3">
    <source>
        <dbReference type="ARBA" id="ARBA00022692"/>
    </source>
</evidence>
<dbReference type="InterPro" id="IPR051634">
    <property type="entry name" value="Extended_Synaptotagmin"/>
</dbReference>
<sequence length="792" mass="88710">MADAIEDEKKGRKRKIAGTNILSVLYSTVKKISTVAVIYFVGYMQWSMGWFMGPIVLLVIRDQYRKVKERKSRVAQTCALANEEDVVLARLDDLPAWVFFPDIERAEWLNKIVKQLWPNINHYVRDMIRDKVQPKLQKKLQKYKLNGFKFEKIILGSIPPRIGGVKVYETNVSRNEIVLDLDLFYAGDCNLSFSLSGFKGGIKDLQLEGMCRVVLKPLLTTVPLIGGIQLFFLNNPSIDFNLVGVIDILDMPGFSDLLRQLITEQVASMMVLPNKLPIKLSKHIEAEAINMPIPEGVLRIHVVEAKNLMKKDLGLLGKGKSDPYAVLNVGAQEFRTQIIDNTVDPKWDYWCEFVIMDANGQQLFLHLFDYDDGSKDDDLGRAAVDIATVVKKGEDDMWITLEQAKHGLVHIRLTWLTLSKDYSDLRAAIEETQMLQVTAMSTALLTMYIDSAKNLPQARTQSKPDPYLLVTIGRGSQQTFVKKKTSDPVWEQGFNFLVPNPESDTLYINVIDQKTGSGLGQLTYNVSALSEKPNLSVPLQPFGLLKSGPHSKLTFSMHLKILKHGIPEDTQSEAPEGSDIEFSRQDSVSSTGSLDRTNSAKKLISRDSSLKISDATNIPEVEELVEAASATLQSATPPETPTEGLLHRQVSVTSSAGEAGLGRVQLTLRYSIQRQRLIVVIHKVANIPQSKDPTNIPDPYVKLYLLPSRSKETKRKTPVVKDSYNPVFDITFEYLISQGELNSQKLEVTVATQKQLLSTGSNVLGQVIVDLNKFNLTQSNTFWFDLLPEADN</sequence>
<evidence type="ECO:0000256" key="6">
    <source>
        <dbReference type="ARBA" id="ARBA00022837"/>
    </source>
</evidence>
<dbReference type="CDD" id="cd04030">
    <property type="entry name" value="C2C_KIAA1228"/>
    <property type="match status" value="1"/>
</dbReference>
<dbReference type="PANTHER" id="PTHR45761:SF1">
    <property type="entry name" value="EXTENDED SYNAPTOTAGMIN-LIKE PROTEIN 2, ISOFORM C"/>
    <property type="match status" value="1"/>
</dbReference>
<evidence type="ECO:0000256" key="8">
    <source>
        <dbReference type="ARBA" id="ARBA00023055"/>
    </source>
</evidence>
<evidence type="ECO:0000256" key="4">
    <source>
        <dbReference type="ARBA" id="ARBA00022723"/>
    </source>
</evidence>
<dbReference type="CDD" id="cd04050">
    <property type="entry name" value="C2B_Synaptotagmin-like"/>
    <property type="match status" value="1"/>
</dbReference>
<feature type="compositionally biased region" description="Polar residues" evidence="11">
    <location>
        <begin position="585"/>
        <end position="596"/>
    </location>
</feature>
<keyword evidence="9" id="KW-0446">Lipid-binding</keyword>
<reference evidence="15" key="1">
    <citation type="submission" date="2019-08" db="EMBL/GenBank/DDBJ databases">
        <title>The genome of the North American firefly Photinus pyralis.</title>
        <authorList>
            <consortium name="Photinus pyralis genome working group"/>
            <person name="Fallon T.R."/>
            <person name="Sander Lower S.E."/>
            <person name="Weng J.-K."/>
        </authorList>
    </citation>
    <scope>NUCLEOTIDE SEQUENCE</scope>
    <source>
        <strain evidence="15">TRF0915ILg1</strain>
        <tissue evidence="15">Whole body</tissue>
    </source>
</reference>
<keyword evidence="10 12" id="KW-0472">Membrane</keyword>
<dbReference type="InterPro" id="IPR031468">
    <property type="entry name" value="SMP_LBD"/>
</dbReference>
<dbReference type="Proteomes" id="UP000801492">
    <property type="component" value="Unassembled WGS sequence"/>
</dbReference>
<evidence type="ECO:0000256" key="1">
    <source>
        <dbReference type="ARBA" id="ARBA00004370"/>
    </source>
</evidence>
<dbReference type="FunFam" id="2.60.40.150:FF:000093">
    <property type="entry name" value="Extended synaptotagmin 3"/>
    <property type="match status" value="1"/>
</dbReference>
<proteinExistence type="predicted"/>
<dbReference type="InterPro" id="IPR000008">
    <property type="entry name" value="C2_dom"/>
</dbReference>
<feature type="domain" description="C2" evidence="13">
    <location>
        <begin position="279"/>
        <end position="399"/>
    </location>
</feature>
<protein>
    <recommendedName>
        <fullName evidence="17">Extended synaptotagmin-2</fullName>
    </recommendedName>
</protein>
<evidence type="ECO:0000256" key="12">
    <source>
        <dbReference type="SAM" id="Phobius"/>
    </source>
</evidence>
<dbReference type="GO" id="GO:0008429">
    <property type="term" value="F:phosphatidylethanolamine binding"/>
    <property type="evidence" value="ECO:0007669"/>
    <property type="project" value="TreeGrafter"/>
</dbReference>
<dbReference type="FunFam" id="2.60.40.150:FF:000158">
    <property type="entry name" value="extended synaptotagmin-2 isoform X4"/>
    <property type="match status" value="1"/>
</dbReference>
<evidence type="ECO:0000256" key="9">
    <source>
        <dbReference type="ARBA" id="ARBA00023121"/>
    </source>
</evidence>
<dbReference type="GO" id="GO:0005544">
    <property type="term" value="F:calcium-dependent phospholipid binding"/>
    <property type="evidence" value="ECO:0007669"/>
    <property type="project" value="TreeGrafter"/>
</dbReference>
<dbReference type="GO" id="GO:0005509">
    <property type="term" value="F:calcium ion binding"/>
    <property type="evidence" value="ECO:0007669"/>
    <property type="project" value="TreeGrafter"/>
</dbReference>
<feature type="region of interest" description="Disordered" evidence="11">
    <location>
        <begin position="569"/>
        <end position="596"/>
    </location>
</feature>
<dbReference type="CDD" id="cd21670">
    <property type="entry name" value="SMP_ESyt"/>
    <property type="match status" value="1"/>
</dbReference>
<feature type="domain" description="C2" evidence="13">
    <location>
        <begin position="421"/>
        <end position="555"/>
    </location>
</feature>
<dbReference type="FunFam" id="2.60.40.150:FF:000155">
    <property type="entry name" value="extended synaptotagmin-2 isoform X1"/>
    <property type="match status" value="1"/>
</dbReference>
<organism evidence="15 16">
    <name type="scientific">Ignelater luminosus</name>
    <name type="common">Cucubano</name>
    <name type="synonym">Pyrophorus luminosus</name>
    <dbReference type="NCBI Taxonomy" id="2038154"/>
    <lineage>
        <taxon>Eukaryota</taxon>
        <taxon>Metazoa</taxon>
        <taxon>Ecdysozoa</taxon>
        <taxon>Arthropoda</taxon>
        <taxon>Hexapoda</taxon>
        <taxon>Insecta</taxon>
        <taxon>Pterygota</taxon>
        <taxon>Neoptera</taxon>
        <taxon>Endopterygota</taxon>
        <taxon>Coleoptera</taxon>
        <taxon>Polyphaga</taxon>
        <taxon>Elateriformia</taxon>
        <taxon>Elateroidea</taxon>
        <taxon>Elateridae</taxon>
        <taxon>Agrypninae</taxon>
        <taxon>Pyrophorini</taxon>
        <taxon>Ignelater</taxon>
    </lineage>
</organism>
<accession>A0A8K0CD44</accession>
<keyword evidence="7 12" id="KW-1133">Transmembrane helix</keyword>
<evidence type="ECO:0000256" key="10">
    <source>
        <dbReference type="ARBA" id="ARBA00023136"/>
    </source>
</evidence>
<dbReference type="InterPro" id="IPR035892">
    <property type="entry name" value="C2_domain_sf"/>
</dbReference>
<dbReference type="Pfam" id="PF17047">
    <property type="entry name" value="SMP_LBD"/>
    <property type="match status" value="1"/>
</dbReference>
<dbReference type="SUPFAM" id="SSF49562">
    <property type="entry name" value="C2 domain (Calcium/lipid-binding domain, CaLB)"/>
    <property type="match status" value="3"/>
</dbReference>
<dbReference type="PANTHER" id="PTHR45761">
    <property type="entry name" value="EXTENDED SYNAPTOTAGMIN-LIKE PROTEIN 2, ISOFORM C"/>
    <property type="match status" value="1"/>
</dbReference>
<dbReference type="GO" id="GO:0035091">
    <property type="term" value="F:phosphatidylinositol binding"/>
    <property type="evidence" value="ECO:0007669"/>
    <property type="project" value="TreeGrafter"/>
</dbReference>
<evidence type="ECO:0000256" key="7">
    <source>
        <dbReference type="ARBA" id="ARBA00022989"/>
    </source>
</evidence>
<evidence type="ECO:0008006" key="17">
    <source>
        <dbReference type="Google" id="ProtNLM"/>
    </source>
</evidence>
<comment type="caution">
    <text evidence="15">The sequence shown here is derived from an EMBL/GenBank/DDBJ whole genome shotgun (WGS) entry which is preliminary data.</text>
</comment>
<dbReference type="OrthoDB" id="1029639at2759"/>